<organism evidence="3 4">
    <name type="scientific">Arthrobacter bussei</name>
    <dbReference type="NCBI Taxonomy" id="2594179"/>
    <lineage>
        <taxon>Bacteria</taxon>
        <taxon>Bacillati</taxon>
        <taxon>Actinomycetota</taxon>
        <taxon>Actinomycetes</taxon>
        <taxon>Micrococcales</taxon>
        <taxon>Micrococcaceae</taxon>
        <taxon>Arthrobacter</taxon>
    </lineage>
</organism>
<feature type="region of interest" description="Disordered" evidence="1">
    <location>
        <begin position="271"/>
        <end position="384"/>
    </location>
</feature>
<dbReference type="AlphaFoldDB" id="A0A7X1NQQ9"/>
<feature type="chain" id="PRO_5031547546" evidence="2">
    <location>
        <begin position="31"/>
        <end position="458"/>
    </location>
</feature>
<dbReference type="Gene3D" id="2.60.120.200">
    <property type="match status" value="1"/>
</dbReference>
<dbReference type="Proteomes" id="UP000326464">
    <property type="component" value="Unassembled WGS sequence"/>
</dbReference>
<reference evidence="4" key="1">
    <citation type="submission" date="2019-07" db="EMBL/GenBank/DDBJ databases">
        <title>Arthrobacter KR32 sp. nov., isolated from mountain cheese made of cows milk.</title>
        <authorList>
            <person name="Flegler A."/>
        </authorList>
    </citation>
    <scope>NUCLEOTIDE SEQUENCE [LARGE SCALE GENOMIC DNA]</scope>
    <source>
        <strain evidence="4">KR32</strain>
    </source>
</reference>
<proteinExistence type="predicted"/>
<keyword evidence="4" id="KW-1185">Reference proteome</keyword>
<dbReference type="InterPro" id="IPR013320">
    <property type="entry name" value="ConA-like_dom_sf"/>
</dbReference>
<feature type="compositionally biased region" description="Pro residues" evidence="1">
    <location>
        <begin position="274"/>
        <end position="383"/>
    </location>
</feature>
<dbReference type="EMBL" id="VJXX01000003">
    <property type="protein sequence ID" value="MPY11235.1"/>
    <property type="molecule type" value="Genomic_DNA"/>
</dbReference>
<dbReference type="PRINTS" id="PR01217">
    <property type="entry name" value="PRICHEXTENSN"/>
</dbReference>
<accession>A0A7X1NQQ9</accession>
<evidence type="ECO:0000313" key="3">
    <source>
        <dbReference type="EMBL" id="MPY11235.1"/>
    </source>
</evidence>
<dbReference type="PANTHER" id="PTHR24216:SF65">
    <property type="entry name" value="PAXILLIN-LIKE PROTEIN 1"/>
    <property type="match status" value="1"/>
</dbReference>
<evidence type="ECO:0000313" key="4">
    <source>
        <dbReference type="Proteomes" id="UP000326464"/>
    </source>
</evidence>
<gene>
    <name evidence="3" type="ORF">FNH21_10990</name>
</gene>
<dbReference type="RefSeq" id="WP_152815429.1">
    <property type="nucleotide sequence ID" value="NZ_VJXX01000003.1"/>
</dbReference>
<evidence type="ECO:0000256" key="1">
    <source>
        <dbReference type="SAM" id="MobiDB-lite"/>
    </source>
</evidence>
<protein>
    <submittedName>
        <fullName evidence="3">Glycoside hydrolase family 16 protein</fullName>
    </submittedName>
</protein>
<dbReference type="SUPFAM" id="SSF49899">
    <property type="entry name" value="Concanavalin A-like lectins/glucanases"/>
    <property type="match status" value="1"/>
</dbReference>
<dbReference type="CDD" id="cd00413">
    <property type="entry name" value="Glyco_hydrolase_16"/>
    <property type="match status" value="1"/>
</dbReference>
<comment type="caution">
    <text evidence="3">The sequence shown here is derived from an EMBL/GenBank/DDBJ whole genome shotgun (WGS) entry which is preliminary data.</text>
</comment>
<dbReference type="PANTHER" id="PTHR24216">
    <property type="entry name" value="PAXILLIN-RELATED"/>
    <property type="match status" value="1"/>
</dbReference>
<dbReference type="GO" id="GO:0016787">
    <property type="term" value="F:hydrolase activity"/>
    <property type="evidence" value="ECO:0007669"/>
    <property type="project" value="UniProtKB-KW"/>
</dbReference>
<evidence type="ECO:0000256" key="2">
    <source>
        <dbReference type="SAM" id="SignalP"/>
    </source>
</evidence>
<feature type="signal peptide" evidence="2">
    <location>
        <begin position="1"/>
        <end position="30"/>
    </location>
</feature>
<name>A0A7X1NQQ9_9MICC</name>
<sequence length="458" mass="47541">MLRRPALRSALSGVLSALLLAVAVPTPVLAADTTPMAAVPGPVGDFAWKGLNWEKRWWSGAPNYNKRFDPANVSSPDANGHVTMTLSNPTGAATIGAEFNTTRHGFGYGTYSTTIEKDLTTLQKEVVWGCLFTYDPAVAPGYNEMDLCEASSWGGGSNYGQVWPITQGHGYWFDASKGPGVGNDTAIFGVTNHPILTHRMVWEPDRLTFETFAGEGYGGPLLKRTVMQGPNVPEPARETIHFNLWVTDGGGGDPAQVKPEKVVVRDFSFTPAPVTVPAPSPTVPAPSPSASPAPTVPAPSPSASPAPTVPAPSPSASPSPTVPAPTPTPTKPAPTPSPSPTVPAPTPTKPAPTPSPSPTVPAPTKPAPTPTPTASPSPKPPALPSAITLAARNTTVHRLYATTLTWSGAQGSTVTLVANGSRRPVVNSGRMATSSKTPSARYQICDASRCSPIVLGGR</sequence>
<dbReference type="OrthoDB" id="614750at2"/>
<keyword evidence="3" id="KW-0378">Hydrolase</keyword>
<keyword evidence="2" id="KW-0732">Signal</keyword>